<name>A0A2I0I9R6_PUNGR</name>
<accession>A0A2I0I9R6</accession>
<feature type="region of interest" description="Disordered" evidence="1">
    <location>
        <begin position="1"/>
        <end position="34"/>
    </location>
</feature>
<feature type="compositionally biased region" description="Basic and acidic residues" evidence="1">
    <location>
        <begin position="12"/>
        <end position="21"/>
    </location>
</feature>
<comment type="caution">
    <text evidence="2">The sequence shown here is derived from an EMBL/GenBank/DDBJ whole genome shotgun (WGS) entry which is preliminary data.</text>
</comment>
<sequence length="245" mass="26825">MARAIGVGPSRENSKDNERSARLAGGKSSGQVLDRTVPYRDNRNSQRILRALGIPLPCLGRGKESKSMDINEPSLMDVAHDTINSTQGLALIEVAYSPSSEGKGQGLNSDQTHLCLSCSHARRPEDLSCPELDKYVEIFVGPGRESKSIFSRIPTHATHGDLSIDRAVVEAKPIATPTIKYEIGPLLKDLMEWPSPPKSAYNQSPGWLVSLVIGDYLAWFGEHLLVFPDCMHTSVSNLVQHGKFH</sequence>
<organism evidence="2 3">
    <name type="scientific">Punica granatum</name>
    <name type="common">Pomegranate</name>
    <dbReference type="NCBI Taxonomy" id="22663"/>
    <lineage>
        <taxon>Eukaryota</taxon>
        <taxon>Viridiplantae</taxon>
        <taxon>Streptophyta</taxon>
        <taxon>Embryophyta</taxon>
        <taxon>Tracheophyta</taxon>
        <taxon>Spermatophyta</taxon>
        <taxon>Magnoliopsida</taxon>
        <taxon>eudicotyledons</taxon>
        <taxon>Gunneridae</taxon>
        <taxon>Pentapetalae</taxon>
        <taxon>rosids</taxon>
        <taxon>malvids</taxon>
        <taxon>Myrtales</taxon>
        <taxon>Lythraceae</taxon>
        <taxon>Punica</taxon>
    </lineage>
</organism>
<proteinExistence type="predicted"/>
<gene>
    <name evidence="2" type="ORF">CRG98_038873</name>
</gene>
<evidence type="ECO:0000256" key="1">
    <source>
        <dbReference type="SAM" id="MobiDB-lite"/>
    </source>
</evidence>
<reference evidence="2 3" key="1">
    <citation type="submission" date="2017-11" db="EMBL/GenBank/DDBJ databases">
        <title>De-novo sequencing of pomegranate (Punica granatum L.) genome.</title>
        <authorList>
            <person name="Akparov Z."/>
            <person name="Amiraslanov A."/>
            <person name="Hajiyeva S."/>
            <person name="Abbasov M."/>
            <person name="Kaur K."/>
            <person name="Hamwieh A."/>
            <person name="Solovyev V."/>
            <person name="Salamov A."/>
            <person name="Braich B."/>
            <person name="Kosarev P."/>
            <person name="Mahmoud A."/>
            <person name="Hajiyev E."/>
            <person name="Babayeva S."/>
            <person name="Izzatullayeva V."/>
            <person name="Mammadov A."/>
            <person name="Mammadov A."/>
            <person name="Sharifova S."/>
            <person name="Ojaghi J."/>
            <person name="Eynullazada K."/>
            <person name="Bayramov B."/>
            <person name="Abdulazimova A."/>
            <person name="Shahmuradov I."/>
        </authorList>
    </citation>
    <scope>NUCLEOTIDE SEQUENCE [LARGE SCALE GENOMIC DNA]</scope>
    <source>
        <strain evidence="3">cv. AG2017</strain>
        <tissue evidence="2">Leaf</tissue>
    </source>
</reference>
<protein>
    <submittedName>
        <fullName evidence="2">Uncharacterized protein</fullName>
    </submittedName>
</protein>
<dbReference type="AlphaFoldDB" id="A0A2I0I9R6"/>
<dbReference type="Proteomes" id="UP000233551">
    <property type="component" value="Unassembled WGS sequence"/>
</dbReference>
<dbReference type="EMBL" id="PGOL01003497">
    <property type="protein sequence ID" value="PKI40735.1"/>
    <property type="molecule type" value="Genomic_DNA"/>
</dbReference>
<keyword evidence="3" id="KW-1185">Reference proteome</keyword>
<evidence type="ECO:0000313" key="2">
    <source>
        <dbReference type="EMBL" id="PKI40735.1"/>
    </source>
</evidence>
<dbReference type="STRING" id="22663.A0A2I0I9R6"/>
<evidence type="ECO:0000313" key="3">
    <source>
        <dbReference type="Proteomes" id="UP000233551"/>
    </source>
</evidence>